<feature type="region of interest" description="Disordered" evidence="1">
    <location>
        <begin position="1"/>
        <end position="32"/>
    </location>
</feature>
<dbReference type="Proteomes" id="UP000683507">
    <property type="component" value="Chromosome"/>
</dbReference>
<sequence>MKTYTPSHKPSPHNPPRTLRKTPLPTQEKRHSVCTPLASQKHICKGKVNNQRLPVHISPYAIRYKIANSTRLVLLRTVVYPSYGVPMPHSTPSPEASGLVSYKSLHTLLFMLACGSLRVRADWFIDSLPAAGSPKQSHIVTFAKAKLCLWHLLHSQAARPSIHTHCSRLFFLCFALSLSKCTHYQHFFFFNVDNQDHRN</sequence>
<reference evidence="2" key="1">
    <citation type="submission" date="2021-04" db="EMBL/GenBank/DDBJ databases">
        <authorList>
            <person name="Rodrigo-Torres L."/>
            <person name="Arahal R. D."/>
            <person name="Lucena T."/>
        </authorList>
    </citation>
    <scope>NUCLEOTIDE SEQUENCE</scope>
    <source>
        <strain evidence="2">AS29M-1</strain>
    </source>
</reference>
<dbReference type="EMBL" id="OU015584">
    <property type="protein sequence ID" value="CAG5081310.1"/>
    <property type="molecule type" value="Genomic_DNA"/>
</dbReference>
<name>A0A916JMR2_9FLAO</name>
<organism evidence="2 3">
    <name type="scientific">Parvicella tangerina</name>
    <dbReference type="NCBI Taxonomy" id="2829795"/>
    <lineage>
        <taxon>Bacteria</taxon>
        <taxon>Pseudomonadati</taxon>
        <taxon>Bacteroidota</taxon>
        <taxon>Flavobacteriia</taxon>
        <taxon>Flavobacteriales</taxon>
        <taxon>Parvicellaceae</taxon>
        <taxon>Parvicella</taxon>
    </lineage>
</organism>
<protein>
    <submittedName>
        <fullName evidence="2">Uncharacterized protein</fullName>
    </submittedName>
</protein>
<accession>A0A916JMR2</accession>
<evidence type="ECO:0000313" key="2">
    <source>
        <dbReference type="EMBL" id="CAG5081310.1"/>
    </source>
</evidence>
<dbReference type="KEGG" id="ptan:CRYO30217_01590"/>
<gene>
    <name evidence="2" type="ORF">CRYO30217_01590</name>
</gene>
<keyword evidence="3" id="KW-1185">Reference proteome</keyword>
<dbReference type="AlphaFoldDB" id="A0A916JMR2"/>
<evidence type="ECO:0000256" key="1">
    <source>
        <dbReference type="SAM" id="MobiDB-lite"/>
    </source>
</evidence>
<proteinExistence type="predicted"/>
<evidence type="ECO:0000313" key="3">
    <source>
        <dbReference type="Proteomes" id="UP000683507"/>
    </source>
</evidence>